<dbReference type="Proteomes" id="UP000008457">
    <property type="component" value="Chromosome"/>
</dbReference>
<dbReference type="KEGG" id="mas:Mahau_0424"/>
<dbReference type="eggNOG" id="ENOG5031S9P">
    <property type="taxonomic scope" value="Bacteria"/>
</dbReference>
<sequence>MEVISIGIEDENSPIKSMLDLCMKASMERNKDYALLGCEELGTHIFYRYNINKEEMVGIIGDAIWHYMIDCLLKQIIEREYVYFDQSDRDEIWVAAVNKIKFEDMVASSSMHDTITAKVRDYMDYNDEILIDGFIKFRLKDEIVRLIDAVDSAVEDIMMEREYNEFVKLLRYFVEVQEPKIDEIHVVVEPDNSYKLMDADMHLIDNHDMMEEMAREVTDRNISGDDILISSLITMAPSKIVLHNVEYMNNLELLNTINNVFYGKVNIMLSKNL</sequence>
<gene>
    <name evidence="1" type="ordered locus">Mahau_0424</name>
</gene>
<name>F3ZYB5_MAHA5</name>
<dbReference type="AlphaFoldDB" id="F3ZYB5"/>
<dbReference type="Pfam" id="PF08812">
    <property type="entry name" value="YtxC"/>
    <property type="match status" value="1"/>
</dbReference>
<reference evidence="2" key="1">
    <citation type="submission" date="2010-11" db="EMBL/GenBank/DDBJ databases">
        <title>The complete genome of Mahella australiensis DSM 15567.</title>
        <authorList>
            <consortium name="US DOE Joint Genome Institute (JGI-PGF)"/>
            <person name="Lucas S."/>
            <person name="Copeland A."/>
            <person name="Lapidus A."/>
            <person name="Bruce D."/>
            <person name="Goodwin L."/>
            <person name="Pitluck S."/>
            <person name="Kyrpides N."/>
            <person name="Mavromatis K."/>
            <person name="Pagani I."/>
            <person name="Ivanova N."/>
            <person name="Teshima H."/>
            <person name="Brettin T."/>
            <person name="Detter J.C."/>
            <person name="Han C."/>
            <person name="Tapia R."/>
            <person name="Land M."/>
            <person name="Hauser L."/>
            <person name="Markowitz V."/>
            <person name="Cheng J.-F."/>
            <person name="Hugenholtz P."/>
            <person name="Woyke T."/>
            <person name="Wu D."/>
            <person name="Spring S."/>
            <person name="Pukall R."/>
            <person name="Steenblock K."/>
            <person name="Schneider S."/>
            <person name="Klenk H.-P."/>
            <person name="Eisen J.A."/>
        </authorList>
    </citation>
    <scope>NUCLEOTIDE SEQUENCE [LARGE SCALE GENOMIC DNA]</scope>
    <source>
        <strain evidence="2">DSM 15567 / CIP 107919 / 50-1 BON</strain>
    </source>
</reference>
<organism evidence="1 2">
    <name type="scientific">Mahella australiensis (strain DSM 15567 / CIP 107919 / 50-1 BON)</name>
    <dbReference type="NCBI Taxonomy" id="697281"/>
    <lineage>
        <taxon>Bacteria</taxon>
        <taxon>Bacillati</taxon>
        <taxon>Bacillota</taxon>
        <taxon>Clostridia</taxon>
        <taxon>Thermoanaerobacterales</taxon>
        <taxon>Thermoanaerobacterales Family IV. Incertae Sedis</taxon>
        <taxon>Mahella</taxon>
    </lineage>
</organism>
<dbReference type="RefSeq" id="WP_013780073.1">
    <property type="nucleotide sequence ID" value="NC_015520.1"/>
</dbReference>
<protein>
    <submittedName>
        <fullName evidence="1">Sporulation protein YtxC</fullName>
    </submittedName>
</protein>
<keyword evidence="2" id="KW-1185">Reference proteome</keyword>
<dbReference type="EMBL" id="CP002360">
    <property type="protein sequence ID" value="AEE95640.1"/>
    <property type="molecule type" value="Genomic_DNA"/>
</dbReference>
<evidence type="ECO:0000313" key="2">
    <source>
        <dbReference type="Proteomes" id="UP000008457"/>
    </source>
</evidence>
<accession>F3ZYB5</accession>
<dbReference type="HOGENOM" id="CLU_066420_1_0_9"/>
<dbReference type="OrthoDB" id="2986513at2"/>
<dbReference type="STRING" id="697281.Mahau_0424"/>
<reference evidence="1 2" key="2">
    <citation type="journal article" date="2011" name="Stand. Genomic Sci.">
        <title>Complete genome sequence of Mahella australiensis type strain (50-1 BON).</title>
        <authorList>
            <person name="Sikorski J."/>
            <person name="Teshima H."/>
            <person name="Nolan M."/>
            <person name="Lucas S."/>
            <person name="Hammon N."/>
            <person name="Deshpande S."/>
            <person name="Cheng J.F."/>
            <person name="Pitluck S."/>
            <person name="Liolios K."/>
            <person name="Pagani I."/>
            <person name="Ivanova N."/>
            <person name="Huntemann M."/>
            <person name="Mavromatis K."/>
            <person name="Ovchinikova G."/>
            <person name="Pati A."/>
            <person name="Tapia R."/>
            <person name="Han C."/>
            <person name="Goodwin L."/>
            <person name="Chen A."/>
            <person name="Palaniappan K."/>
            <person name="Land M."/>
            <person name="Hauser L."/>
            <person name="Ngatchou-Djao O.D."/>
            <person name="Rohde M."/>
            <person name="Pukall R."/>
            <person name="Spring S."/>
            <person name="Abt B."/>
            <person name="Goker M."/>
            <person name="Detter J.C."/>
            <person name="Woyke T."/>
            <person name="Bristow J."/>
            <person name="Markowitz V."/>
            <person name="Hugenholtz P."/>
            <person name="Eisen J.A."/>
            <person name="Kyrpides N.C."/>
            <person name="Klenk H.P."/>
            <person name="Lapidus A."/>
        </authorList>
    </citation>
    <scope>NUCLEOTIDE SEQUENCE [LARGE SCALE GENOMIC DNA]</scope>
    <source>
        <strain evidence="2">DSM 15567 / CIP 107919 / 50-1 BON</strain>
    </source>
</reference>
<dbReference type="InterPro" id="IPR014199">
    <property type="entry name" value="Spore_YtxC"/>
</dbReference>
<proteinExistence type="predicted"/>
<evidence type="ECO:0000313" key="1">
    <source>
        <dbReference type="EMBL" id="AEE95640.1"/>
    </source>
</evidence>